<accession>A0A1T2KWT4</accession>
<gene>
    <name evidence="3" type="ORF">BOW51_02805</name>
</gene>
<proteinExistence type="predicted"/>
<feature type="chain" id="PRO_5013182256" description="DUF2782 domain-containing protein" evidence="2">
    <location>
        <begin position="20"/>
        <end position="108"/>
    </location>
</feature>
<dbReference type="Proteomes" id="UP000190896">
    <property type="component" value="Unassembled WGS sequence"/>
</dbReference>
<dbReference type="InterPro" id="IPR021357">
    <property type="entry name" value="DUF2782"/>
</dbReference>
<feature type="region of interest" description="Disordered" evidence="1">
    <location>
        <begin position="20"/>
        <end position="39"/>
    </location>
</feature>
<evidence type="ECO:0000313" key="3">
    <source>
        <dbReference type="EMBL" id="OOZ37318.1"/>
    </source>
</evidence>
<dbReference type="OrthoDB" id="5296182at2"/>
<comment type="caution">
    <text evidence="3">The sequence shown here is derived from an EMBL/GenBank/DDBJ whole genome shotgun (WGS) entry which is preliminary data.</text>
</comment>
<evidence type="ECO:0000256" key="1">
    <source>
        <dbReference type="SAM" id="MobiDB-lite"/>
    </source>
</evidence>
<protein>
    <recommendedName>
        <fullName evidence="5">DUF2782 domain-containing protein</fullName>
    </recommendedName>
</protein>
<feature type="signal peptide" evidence="2">
    <location>
        <begin position="1"/>
        <end position="19"/>
    </location>
</feature>
<dbReference type="EMBL" id="MPRJ01000012">
    <property type="protein sequence ID" value="OOZ37318.1"/>
    <property type="molecule type" value="Genomic_DNA"/>
</dbReference>
<keyword evidence="2" id="KW-0732">Signal</keyword>
<evidence type="ECO:0000256" key="2">
    <source>
        <dbReference type="SAM" id="SignalP"/>
    </source>
</evidence>
<sequence length="108" mass="11790">MKKLALSFSLLLAASSALADEADPVPEPPEIPPQVESGEVLEPEVTIIESDKGKIHQYSVNGRVYMVKIVPVSGAPYYLLDSDGDGELDVRSDHPTDIAIPQWVLFSW</sequence>
<evidence type="ECO:0008006" key="5">
    <source>
        <dbReference type="Google" id="ProtNLM"/>
    </source>
</evidence>
<reference evidence="3 4" key="1">
    <citation type="submission" date="2016-11" db="EMBL/GenBank/DDBJ databases">
        <title>Mixed transmission modes and dynamic genome evolution in an obligate animal-bacterial symbiosis.</title>
        <authorList>
            <person name="Russell S.L."/>
            <person name="Corbett-Detig R.B."/>
            <person name="Cavanaugh C.M."/>
        </authorList>
    </citation>
    <scope>NUCLEOTIDE SEQUENCE [LARGE SCALE GENOMIC DNA]</scope>
    <source>
        <strain evidence="3">Se-Cadez</strain>
    </source>
</reference>
<organism evidence="3 4">
    <name type="scientific">Solemya velesiana gill symbiont</name>
    <dbReference type="NCBI Taxonomy" id="1918948"/>
    <lineage>
        <taxon>Bacteria</taxon>
        <taxon>Pseudomonadati</taxon>
        <taxon>Pseudomonadota</taxon>
        <taxon>Gammaproteobacteria</taxon>
        <taxon>sulfur-oxidizing symbionts</taxon>
    </lineage>
</organism>
<dbReference type="Pfam" id="PF11191">
    <property type="entry name" value="DUF2782"/>
    <property type="match status" value="1"/>
</dbReference>
<dbReference type="RefSeq" id="WP_078486008.1">
    <property type="nucleotide sequence ID" value="NZ_MPRJ01000012.1"/>
</dbReference>
<evidence type="ECO:0000313" key="4">
    <source>
        <dbReference type="Proteomes" id="UP000190896"/>
    </source>
</evidence>
<name>A0A1T2KWT4_9GAMM</name>
<dbReference type="Gene3D" id="2.20.130.30">
    <property type="entry name" value="Protein of unknown function DUF2782"/>
    <property type="match status" value="1"/>
</dbReference>
<dbReference type="AlphaFoldDB" id="A0A1T2KWT4"/>
<keyword evidence="4" id="KW-1185">Reference proteome</keyword>